<dbReference type="InterPro" id="IPR013740">
    <property type="entry name" value="Redoxin"/>
</dbReference>
<dbReference type="PANTHER" id="PTHR42852">
    <property type="entry name" value="THIOL:DISULFIDE INTERCHANGE PROTEIN DSBE"/>
    <property type="match status" value="1"/>
</dbReference>
<name>A0A0B7IAM8_9FLAO</name>
<dbReference type="GO" id="GO:0030313">
    <property type="term" value="C:cell envelope"/>
    <property type="evidence" value="ECO:0007669"/>
    <property type="project" value="UniProtKB-SubCell"/>
</dbReference>
<sequence length="471" mass="54675">MGITNNLQFIENSKLRETKSFVGTFKIYTFLICSLLATIGTVHSQTKVATISGKTAGKDNSLILVEDGSKVRKIIRPNENAEFRDTLHIKSETYEMYEVKFSKGFNVALRENSDIVLDLTEPTENVKEIISGNDAFISHFYIDKEKFFNTHYDGNIYKEKPDVFKNKLKELFANWEKQWKSHSFEPIRKNEEKWSKYAFVQMLVHYPRANQMHRKSFKETKVPADFFEEEKSIDYDNADEFEKVNTYRKLVMSKLLSLLTNPNDTKQVQQLIDKTEKVRSQNIKAAYQEAISDLIDHGNPNNELIYNYIMKNSASEKLRKECEYIFLNTEKSIKKGSKSPSFSFENEKGEKVSLEDFRGKLVYIDVWASWCGPCISEIPYLKKLEADFKGKEVVFVSISKDIKKEHWQQALEKHQLKGIQLWGGNKSDFYDAYFINSIPRFILIDKKGKVISPSAPEPSAPKIKELIEELL</sequence>
<dbReference type="CDD" id="cd02966">
    <property type="entry name" value="TlpA_like_family"/>
    <property type="match status" value="1"/>
</dbReference>
<gene>
    <name evidence="7" type="ORF">CCAND38_670005</name>
</gene>
<dbReference type="AlphaFoldDB" id="A0A0B7IAM8"/>
<comment type="subcellular location">
    <subcellularLocation>
        <location evidence="1">Cell envelope</location>
    </subcellularLocation>
</comment>
<dbReference type="SUPFAM" id="SSF52833">
    <property type="entry name" value="Thioredoxin-like"/>
    <property type="match status" value="1"/>
</dbReference>
<dbReference type="EMBL" id="CDOI01000181">
    <property type="protein sequence ID" value="CEN48795.1"/>
    <property type="molecule type" value="Genomic_DNA"/>
</dbReference>
<feature type="transmembrane region" description="Helical" evidence="5">
    <location>
        <begin position="21"/>
        <end position="42"/>
    </location>
</feature>
<feature type="domain" description="Thioredoxin" evidence="6">
    <location>
        <begin position="333"/>
        <end position="471"/>
    </location>
</feature>
<dbReference type="InterPro" id="IPR050553">
    <property type="entry name" value="Thioredoxin_ResA/DsbE_sf"/>
</dbReference>
<keyword evidence="3" id="KW-1015">Disulfide bond</keyword>
<keyword evidence="5" id="KW-0812">Transmembrane</keyword>
<dbReference type="Gene3D" id="3.40.30.10">
    <property type="entry name" value="Glutaredoxin"/>
    <property type="match status" value="1"/>
</dbReference>
<dbReference type="PANTHER" id="PTHR42852:SF6">
    <property type="entry name" value="THIOL:DISULFIDE INTERCHANGE PROTEIN DSBE"/>
    <property type="match status" value="1"/>
</dbReference>
<keyword evidence="8" id="KW-1185">Reference proteome</keyword>
<keyword evidence="5" id="KW-0472">Membrane</keyword>
<organism evidence="7 8">
    <name type="scientific">Capnocytophaga canis</name>
    <dbReference type="NCBI Taxonomy" id="1848903"/>
    <lineage>
        <taxon>Bacteria</taxon>
        <taxon>Pseudomonadati</taxon>
        <taxon>Bacteroidota</taxon>
        <taxon>Flavobacteriia</taxon>
        <taxon>Flavobacteriales</taxon>
        <taxon>Flavobacteriaceae</taxon>
        <taxon>Capnocytophaga</taxon>
    </lineage>
</organism>
<keyword evidence="5" id="KW-1133">Transmembrane helix</keyword>
<evidence type="ECO:0000259" key="6">
    <source>
        <dbReference type="PROSITE" id="PS51352"/>
    </source>
</evidence>
<evidence type="ECO:0000256" key="3">
    <source>
        <dbReference type="ARBA" id="ARBA00023157"/>
    </source>
</evidence>
<dbReference type="PROSITE" id="PS51352">
    <property type="entry name" value="THIOREDOXIN_2"/>
    <property type="match status" value="1"/>
</dbReference>
<keyword evidence="2" id="KW-0201">Cytochrome c-type biogenesis</keyword>
<proteinExistence type="predicted"/>
<evidence type="ECO:0000313" key="7">
    <source>
        <dbReference type="EMBL" id="CEN48795.1"/>
    </source>
</evidence>
<evidence type="ECO:0000256" key="4">
    <source>
        <dbReference type="ARBA" id="ARBA00023284"/>
    </source>
</evidence>
<keyword evidence="4" id="KW-0676">Redox-active center</keyword>
<dbReference type="Pfam" id="PF08534">
    <property type="entry name" value="Redoxin"/>
    <property type="match status" value="1"/>
</dbReference>
<dbReference type="RefSeq" id="WP_052458228.1">
    <property type="nucleotide sequence ID" value="NZ_CDOH01000114.1"/>
</dbReference>
<evidence type="ECO:0000256" key="2">
    <source>
        <dbReference type="ARBA" id="ARBA00022748"/>
    </source>
</evidence>
<protein>
    <submittedName>
        <fullName evidence="7">Putative Redoxin family protein</fullName>
    </submittedName>
</protein>
<dbReference type="InterPro" id="IPR036249">
    <property type="entry name" value="Thioredoxin-like_sf"/>
</dbReference>
<evidence type="ECO:0000256" key="1">
    <source>
        <dbReference type="ARBA" id="ARBA00004196"/>
    </source>
</evidence>
<evidence type="ECO:0000256" key="5">
    <source>
        <dbReference type="SAM" id="Phobius"/>
    </source>
</evidence>
<dbReference type="InterPro" id="IPR013766">
    <property type="entry name" value="Thioredoxin_domain"/>
</dbReference>
<evidence type="ECO:0000313" key="8">
    <source>
        <dbReference type="Proteomes" id="UP000045051"/>
    </source>
</evidence>
<dbReference type="Proteomes" id="UP000045051">
    <property type="component" value="Unassembled WGS sequence"/>
</dbReference>
<dbReference type="GO" id="GO:0016491">
    <property type="term" value="F:oxidoreductase activity"/>
    <property type="evidence" value="ECO:0007669"/>
    <property type="project" value="InterPro"/>
</dbReference>
<accession>A0A0B7IAM8</accession>
<dbReference type="GO" id="GO:0017004">
    <property type="term" value="P:cytochrome complex assembly"/>
    <property type="evidence" value="ECO:0007669"/>
    <property type="project" value="UniProtKB-KW"/>
</dbReference>
<reference evidence="7 8" key="1">
    <citation type="submission" date="2015-01" db="EMBL/GenBank/DDBJ databases">
        <authorList>
            <person name="MANFREDI Pablo"/>
        </authorList>
    </citation>
    <scope>NUCLEOTIDE SEQUENCE [LARGE SCALE GENOMIC DNA]</scope>
    <source>
        <strain evidence="7 8">CcD38</strain>
    </source>
</reference>